<name>A0ABY8RH60_9FLAO</name>
<dbReference type="EMBL" id="CP124855">
    <property type="protein sequence ID" value="WHF52587.1"/>
    <property type="molecule type" value="Genomic_DNA"/>
</dbReference>
<evidence type="ECO:0000313" key="2">
    <source>
        <dbReference type="Proteomes" id="UP001241656"/>
    </source>
</evidence>
<protein>
    <submittedName>
        <fullName evidence="1">GLPGLI family protein</fullName>
    </submittedName>
</protein>
<dbReference type="NCBIfam" id="TIGR01200">
    <property type="entry name" value="GLPGLI"/>
    <property type="match status" value="1"/>
</dbReference>
<dbReference type="Proteomes" id="UP001241656">
    <property type="component" value="Chromosome"/>
</dbReference>
<organism evidence="1 2">
    <name type="scientific">Chryseobacterium gotjawalense</name>
    <dbReference type="NCBI Taxonomy" id="3042315"/>
    <lineage>
        <taxon>Bacteria</taxon>
        <taxon>Pseudomonadati</taxon>
        <taxon>Bacteroidota</taxon>
        <taxon>Flavobacteriia</taxon>
        <taxon>Flavobacteriales</taxon>
        <taxon>Weeksellaceae</taxon>
        <taxon>Chryseobacterium group</taxon>
        <taxon>Chryseobacterium</taxon>
    </lineage>
</organism>
<evidence type="ECO:0000313" key="1">
    <source>
        <dbReference type="EMBL" id="WHF52587.1"/>
    </source>
</evidence>
<gene>
    <name evidence="1" type="ORF">QGN23_04740</name>
</gene>
<dbReference type="Pfam" id="PF09697">
    <property type="entry name" value="Porph_ging"/>
    <property type="match status" value="1"/>
</dbReference>
<dbReference type="RefSeq" id="WP_282905864.1">
    <property type="nucleotide sequence ID" value="NZ_CP124855.1"/>
</dbReference>
<reference evidence="1 2" key="1">
    <citation type="submission" date="2023-05" db="EMBL/GenBank/DDBJ databases">
        <title>Genomic insight into Chryseobacterium sp. wdc7 isolated forest soil (Gotjawal).</title>
        <authorList>
            <person name="Park S.-J."/>
        </authorList>
    </citation>
    <scope>NUCLEOTIDE SEQUENCE [LARGE SCALE GENOMIC DNA]</scope>
    <source>
        <strain evidence="2">wdc7</strain>
    </source>
</reference>
<keyword evidence="2" id="KW-1185">Reference proteome</keyword>
<proteinExistence type="predicted"/>
<accession>A0ABY8RH60</accession>
<dbReference type="InterPro" id="IPR005901">
    <property type="entry name" value="GLPGLI"/>
</dbReference>
<sequence>MLKTFPIKLKIGLLFFFMCKFSYAQDIRVFYKMSYKSDSTASKLYDKIMILDSNKDYDLFHSYRMYKSDSITEVSNKKSFESGDKFIDYDFTVKIDRNKKVIDKFYRILFGNVFKTSENITMLNWKVQSATKQIGNFNCQKATLNYKGREWIAWFTTDISLQKGPYVFQGLPGLIIYMADTKNNFEFTFEKLQNNKTILFNEKTATLISKLQLNKLYLDFYYDPFKEAKLSDDGIRIETNTGEVKNPDFRTMTNRIQSDIKRYNNPIELSEIINFP</sequence>